<dbReference type="Pfam" id="PF24883">
    <property type="entry name" value="NPHP3_N"/>
    <property type="match status" value="1"/>
</dbReference>
<dbReference type="PROSITE" id="PS50297">
    <property type="entry name" value="ANK_REP_REGION"/>
    <property type="match status" value="6"/>
</dbReference>
<feature type="repeat" description="ANK" evidence="2">
    <location>
        <begin position="1185"/>
        <end position="1217"/>
    </location>
</feature>
<feature type="repeat" description="ANK" evidence="2">
    <location>
        <begin position="1219"/>
        <end position="1251"/>
    </location>
</feature>
<feature type="repeat" description="ANK" evidence="2">
    <location>
        <begin position="715"/>
        <end position="747"/>
    </location>
</feature>
<dbReference type="EMBL" id="NPIC01000010">
    <property type="protein sequence ID" value="RDL32415.1"/>
    <property type="molecule type" value="Genomic_DNA"/>
</dbReference>
<dbReference type="PANTHER" id="PTHR24118">
    <property type="entry name" value="POTE ANKYRIN DOMAIN"/>
    <property type="match status" value="1"/>
</dbReference>
<dbReference type="PROSITE" id="PS50837">
    <property type="entry name" value="NACHT"/>
    <property type="match status" value="1"/>
</dbReference>
<comment type="caution">
    <text evidence="4">The sequence shown here is derived from an EMBL/GenBank/DDBJ whole genome shotgun (WGS) entry which is preliminary data.</text>
</comment>
<keyword evidence="5" id="KW-1185">Reference proteome</keyword>
<dbReference type="InterPro" id="IPR056884">
    <property type="entry name" value="NPHP3-like_N"/>
</dbReference>
<dbReference type="Proteomes" id="UP000254866">
    <property type="component" value="Unassembled WGS sequence"/>
</dbReference>
<dbReference type="InterPro" id="IPR036770">
    <property type="entry name" value="Ankyrin_rpt-contain_sf"/>
</dbReference>
<keyword evidence="2" id="KW-0040">ANK repeat</keyword>
<dbReference type="RefSeq" id="XP_031866137.1">
    <property type="nucleotide sequence ID" value="XM_032017494.1"/>
</dbReference>
<organism evidence="4 5">
    <name type="scientific">Venustampulla echinocandica</name>
    <dbReference type="NCBI Taxonomy" id="2656787"/>
    <lineage>
        <taxon>Eukaryota</taxon>
        <taxon>Fungi</taxon>
        <taxon>Dikarya</taxon>
        <taxon>Ascomycota</taxon>
        <taxon>Pezizomycotina</taxon>
        <taxon>Leotiomycetes</taxon>
        <taxon>Helotiales</taxon>
        <taxon>Pleuroascaceae</taxon>
        <taxon>Venustampulla</taxon>
    </lineage>
</organism>
<evidence type="ECO:0000256" key="1">
    <source>
        <dbReference type="ARBA" id="ARBA00022737"/>
    </source>
</evidence>
<keyword evidence="1" id="KW-0677">Repeat</keyword>
<sequence length="2124" mass="239046">MSSSDTDEFEVIDQLEGSLSTEELAKVQVWLQPTDYEAQSNEFHRHLSSQAPGTGLWICETSKYQQWQSATDHGSLWIKGAPGAGKSVIAASMIENLQNNDSTPVLYFFFRYIISANRRPRSLIRDFLAQLLPFSACLQATLQPLVGTDLENFSDEILWEHLLTGLSSTKKAYCVIDALDEMELLPNDHFLDRLNKLAAFRPNVKLLMTSRPKQHLQSSLRDTSIVHISLENDLVGRDIGLFVSYRLKSVLPGDHQQNLRQSLAFKTSERSRGLFLYARLLLDQIIPSLEPTELDIERLMKTIPIGLEEMYNSMLAQQAEALKIDIRIQVFLLELATHSSRALRLNEMANALASAFPSSMIPNSPKFVTRLACAPLLEISEDETVQVIHHSFTEFLLNKERVDMGHASQFPVLNPDEVHKKLTISCLDYLTSGVLRVEKSIEQHKKDDNSTDDNNDKENDQYDYQEAKLRHPFLEYAVRNWAYHASKYDFEDEEFFQSVAGFLDPSSPDFRKWLELEWWRKEPRRWGENRKSKDQIPYVQAPTPLHIAAFAGLTKHAKKLIVGQDQADSRDSEDRTPLHWACARGHTVMASILLENGAAANAEDCRGVKPIHEAARKNHSSIVRLLLEAGVNPLTPKTREDTKRFLMCGEISTKGETAVEYAWLQGHTDTIMEMLPFITPETLGELFCQCCRYGKFEAVRAILEASGVSPNTEWNGASALYLACRAQNVAVIELLLAKGADVHRTSEWLVPNRNACGHGAIKEPLRTPIHATVIGWKIANHIACQQILRLLLNAGAGLEVKDANEETPLLSLFNDQNAADDIVARGLLQAGADVLAVDRNGDSIVHRYLLNGSKNIQTLKLFFEYGARIDSLGQGGQTIIHRALQSSYGDQSFEFTAASIDFLLEKGARCDIKDEYGCTTVESAATNSDCPLETFTILLQACFDADVLKRCMWKLSSRRNQEETVKFIRALQKLGVSLEDRDDSGGTALLASVGSVDLFDAFIECGADLNAVDSTGKGVLHHYLAHVARHRGRLDNYAFPQRFVDMINMGLDPLKVDHEGNNLLHLHSKHYAGEETDNVFVQKFLDYGISVNSRNNQGMTPLHVYLENWDFHATKSVYRNHIHERFDERFEIPLLKLFRRSQDIFDINSQDVDGLTIFHLTALRSHARVFYLLEEGADPSLLTKKGRSALHLACRARQSNIVEYLCQIGQSLINQRDLYGRTPLHDACTSGIPESVRHLLEAGADTAVLDNNKRTPLHSCAEFSDEQRIWALLHRRNEVSGHLFQDRFRPVPSKSYEHPCYTPSVRATSELHHEDNPSIGLTIRSLLLAGSDAAATDSNSRTPLDLAIEYDCQEMVQALQFSIDLVRKNWSIDAKDQTLETVIMLKDPYLSTKRLSEFSLEQIIHDPSTYLPYLTLNDLEWISKNGGSITGRDEMKPTPSSRKSLMYIAASKGFTHLIRSFGQLARANDDPEIVLAQIMELFSDPEHYPEIKYLPPTLHIACTRELSNLDMIEVLVDTCGVDVNARAIVQPTRRVKVKEVKDLIRGGTALHILAKANNWWQLKAVKYLIQKGAKIDSINEKGETPLQVACTGPSFPDMNCTPCTYGFWRIDCVQLLLDQGANIHHLDNDGLSCLHKACSSPQILRLLLENGADLTAGKISPVFPAIQIQCLEALNILLDAGVSPNVRDNNKDHDGFSVDYKAKRNPHWLLYCASFANLRNQKAENSVPMVKLLIDRGADLYAPLNDKETLVHYAFEHAEYEILSAFLDCKSKIDFNSRDHQGRTIFLAACEWREVLPGYKHRHWEAKATAPFLRILEFGVDPLAVDNRGRNALHCLLDNPEMEDEAIVQFLGHDVAKTLFHQKDEKGFAPFDCALRLLRPAVVEVLLTMGADLLSPDPTGATALHHIAAQCLHSRRKLNRRTWGNEYTADYYTDLLALWKKFLALGGSINIRDSKGSPPLFYYLSASQRDDYKAPENSCCHVENFAIYFSEGVAEDLDIFAKNNDGENVLHIIARREKNMATKPTHDKPLFELFVSKGLNPLEEDEKGRSSLDVAAACDQKRILELFHTIDYECGVRSGVASGDDPVQMHLLRTWHGFCYNGVVPHTQFMHQLSLNLPTLALLA</sequence>
<dbReference type="SUPFAM" id="SSF52540">
    <property type="entry name" value="P-loop containing nucleoside triphosphate hydrolases"/>
    <property type="match status" value="1"/>
</dbReference>
<dbReference type="SMART" id="SM00248">
    <property type="entry name" value="ANK"/>
    <property type="match status" value="28"/>
</dbReference>
<dbReference type="PROSITE" id="PS50088">
    <property type="entry name" value="ANK_REPEAT"/>
    <property type="match status" value="6"/>
</dbReference>
<feature type="repeat" description="ANK" evidence="2">
    <location>
        <begin position="573"/>
        <end position="605"/>
    </location>
</feature>
<feature type="repeat" description="ANK" evidence="2">
    <location>
        <begin position="606"/>
        <end position="632"/>
    </location>
</feature>
<evidence type="ECO:0000313" key="5">
    <source>
        <dbReference type="Proteomes" id="UP000254866"/>
    </source>
</evidence>
<name>A0A370TD90_9HELO</name>
<dbReference type="Gene3D" id="1.25.40.20">
    <property type="entry name" value="Ankyrin repeat-containing domain"/>
    <property type="match status" value="8"/>
</dbReference>
<dbReference type="Gene3D" id="3.40.50.300">
    <property type="entry name" value="P-loop containing nucleotide triphosphate hydrolases"/>
    <property type="match status" value="1"/>
</dbReference>
<feature type="repeat" description="ANK" evidence="2">
    <location>
        <begin position="1545"/>
        <end position="1580"/>
    </location>
</feature>
<evidence type="ECO:0000313" key="4">
    <source>
        <dbReference type="EMBL" id="RDL32415.1"/>
    </source>
</evidence>
<dbReference type="InterPro" id="IPR027417">
    <property type="entry name" value="P-loop_NTPase"/>
</dbReference>
<protein>
    <submittedName>
        <fullName evidence="4">Ankyrin</fullName>
    </submittedName>
</protein>
<feature type="domain" description="NACHT" evidence="3">
    <location>
        <begin position="74"/>
        <end position="212"/>
    </location>
</feature>
<accession>A0A370TD90</accession>
<dbReference type="Pfam" id="PF12796">
    <property type="entry name" value="Ank_2"/>
    <property type="match status" value="6"/>
</dbReference>
<dbReference type="InterPro" id="IPR002110">
    <property type="entry name" value="Ankyrin_rpt"/>
</dbReference>
<dbReference type="SUPFAM" id="SSF48403">
    <property type="entry name" value="Ankyrin repeat"/>
    <property type="match status" value="5"/>
</dbReference>
<gene>
    <name evidence="4" type="ORF">BP5553_08871</name>
</gene>
<reference evidence="4 5" key="1">
    <citation type="journal article" date="2018" name="IMA Fungus">
        <title>IMA Genome-F 9: Draft genome sequence of Annulohypoxylon stygium, Aspergillus mulundensis, Berkeleyomyces basicola (syn. Thielaviopsis basicola), Ceratocystis smalleyi, two Cercospora beticola strains, Coleophoma cylindrospora, Fusarium fracticaudum, Phialophora cf. hyalina, and Morchella septimelata.</title>
        <authorList>
            <person name="Wingfield B.D."/>
            <person name="Bills G.F."/>
            <person name="Dong Y."/>
            <person name="Huang W."/>
            <person name="Nel W.J."/>
            <person name="Swalarsk-Parry B.S."/>
            <person name="Vaghefi N."/>
            <person name="Wilken P.M."/>
            <person name="An Z."/>
            <person name="de Beer Z.W."/>
            <person name="De Vos L."/>
            <person name="Chen L."/>
            <person name="Duong T.A."/>
            <person name="Gao Y."/>
            <person name="Hammerbacher A."/>
            <person name="Kikkert J.R."/>
            <person name="Li Y."/>
            <person name="Li H."/>
            <person name="Li K."/>
            <person name="Li Q."/>
            <person name="Liu X."/>
            <person name="Ma X."/>
            <person name="Naidoo K."/>
            <person name="Pethybridge S.J."/>
            <person name="Sun J."/>
            <person name="Steenkamp E.T."/>
            <person name="van der Nest M.A."/>
            <person name="van Wyk S."/>
            <person name="Wingfield M.J."/>
            <person name="Xiong C."/>
            <person name="Yue Q."/>
            <person name="Zhang X."/>
        </authorList>
    </citation>
    <scope>NUCLEOTIDE SEQUENCE [LARGE SCALE GENOMIC DNA]</scope>
    <source>
        <strain evidence="4 5">BP 5553</strain>
    </source>
</reference>
<dbReference type="PANTHER" id="PTHR24118:SF99">
    <property type="entry name" value="POTE ANKYRIN DOMAIN FAMILY MEMBER 3C-RELATED"/>
    <property type="match status" value="1"/>
</dbReference>
<dbReference type="GeneID" id="43601720"/>
<proteinExistence type="predicted"/>
<dbReference type="STRING" id="2656787.A0A370TD90"/>
<dbReference type="OrthoDB" id="21416at2759"/>
<dbReference type="InterPro" id="IPR007111">
    <property type="entry name" value="NACHT_NTPase"/>
</dbReference>
<evidence type="ECO:0000259" key="3">
    <source>
        <dbReference type="PROSITE" id="PS50837"/>
    </source>
</evidence>
<evidence type="ECO:0000256" key="2">
    <source>
        <dbReference type="PROSITE-ProRule" id="PRU00023"/>
    </source>
</evidence>